<dbReference type="SUPFAM" id="SSF57850">
    <property type="entry name" value="RING/U-box"/>
    <property type="match status" value="1"/>
</dbReference>
<dbReference type="GO" id="GO:0006325">
    <property type="term" value="P:chromatin organization"/>
    <property type="evidence" value="ECO:0007669"/>
    <property type="project" value="EnsemblFungi"/>
</dbReference>
<evidence type="ECO:0000256" key="7">
    <source>
        <dbReference type="ARBA" id="ARBA00022833"/>
    </source>
</evidence>
<dbReference type="PROSITE" id="PS51192">
    <property type="entry name" value="HELICASE_ATP_BIND_1"/>
    <property type="match status" value="1"/>
</dbReference>
<evidence type="ECO:0000256" key="5">
    <source>
        <dbReference type="ARBA" id="ARBA00022801"/>
    </source>
</evidence>
<feature type="domain" description="RING-type" evidence="12">
    <location>
        <begin position="1342"/>
        <end position="1400"/>
    </location>
</feature>
<dbReference type="Gene3D" id="3.30.40.10">
    <property type="entry name" value="Zinc/RING finger domain, C3HC4 (zinc finger)"/>
    <property type="match status" value="1"/>
</dbReference>
<evidence type="ECO:0000256" key="6">
    <source>
        <dbReference type="ARBA" id="ARBA00022806"/>
    </source>
</evidence>
<dbReference type="GeneID" id="13887247"/>
<dbReference type="GO" id="GO:0032183">
    <property type="term" value="F:SUMO binding"/>
    <property type="evidence" value="ECO:0007669"/>
    <property type="project" value="EnsemblFungi"/>
</dbReference>
<dbReference type="InterPro" id="IPR027417">
    <property type="entry name" value="P-loop_NTPase"/>
</dbReference>
<dbReference type="SMART" id="SM00184">
    <property type="entry name" value="RING"/>
    <property type="match status" value="1"/>
</dbReference>
<keyword evidence="16" id="KW-1185">Reference proteome</keyword>
<dbReference type="GO" id="GO:0004386">
    <property type="term" value="F:helicase activity"/>
    <property type="evidence" value="ECO:0007669"/>
    <property type="project" value="UniProtKB-KW"/>
</dbReference>
<dbReference type="PROSITE" id="PS51194">
    <property type="entry name" value="HELICASE_CTER"/>
    <property type="match status" value="1"/>
</dbReference>
<dbReference type="CDD" id="cd18793">
    <property type="entry name" value="SF2_C_SNF"/>
    <property type="match status" value="1"/>
</dbReference>
<dbReference type="InterPro" id="IPR000330">
    <property type="entry name" value="SNF2_N"/>
</dbReference>
<evidence type="ECO:0000256" key="8">
    <source>
        <dbReference type="ARBA" id="ARBA00022840"/>
    </source>
</evidence>
<dbReference type="Pfam" id="PF00176">
    <property type="entry name" value="SNF2-rel_dom"/>
    <property type="match status" value="1"/>
</dbReference>
<dbReference type="InterPro" id="IPR013083">
    <property type="entry name" value="Znf_RING/FYVE/PHD"/>
</dbReference>
<dbReference type="InParanoid" id="H2AY18"/>
<evidence type="ECO:0008006" key="17">
    <source>
        <dbReference type="Google" id="ProtNLM"/>
    </source>
</evidence>
<dbReference type="SMART" id="SM00487">
    <property type="entry name" value="DEXDc"/>
    <property type="match status" value="1"/>
</dbReference>
<dbReference type="PANTHER" id="PTHR45626">
    <property type="entry name" value="TRANSCRIPTION TERMINATION FACTOR 2-RELATED"/>
    <property type="match status" value="1"/>
</dbReference>
<dbReference type="InterPro" id="IPR001650">
    <property type="entry name" value="Helicase_C-like"/>
</dbReference>
<dbReference type="SMART" id="SM00490">
    <property type="entry name" value="HELICc"/>
    <property type="match status" value="1"/>
</dbReference>
<feature type="compositionally biased region" description="Polar residues" evidence="11">
    <location>
        <begin position="353"/>
        <end position="368"/>
    </location>
</feature>
<sequence>MKNESSFKSNNSGYVDGNHVVETPSTEKTHLPTSFSNREKIDELKKLRLQRAHQRGNSKGLDYSRRGGRIVNDDTDSQDEHELDENPFFFYSSASSDSDPGSQIDSDEENDKEEQNIIPTPDSHGTYGVQKPAHSDPDSFEKVDTTIESPLDESFFKECTKQSPVLDQESNNTNNGILTDDELSLEYSPVADPIPAHTLSPIRNEDEGSDFDEFDEMNNSDNSPKDSKFTNETESKLPTEAESLRLVESHNELENKPIDVVQEKPIHHPHPVSPHTEHLDSFANTNTSDRGMKPSNPENDSHHINPVDSKENSVPTEKAEGLSTPSFPIDSNRSSSVVPLRRTLRLPTLASPNHQSSSFSSVTHQLSPPLQRRETFIIESDDEDEDKKNLKRKSNNEDTKDIRMAKKQVVSPRVPITSSDSNIIVLTDEEDENDSSLIETKTEQAAFNPQSVKAEPAEAKTSSKMEDHKPTLLDAQQHYVQLTKNLETEERELRLTSESLQATNAILHKKLIKREEDVSRAHSKLLLFQTSMQNRQPTSTQKILAEEAQRNLTKAKQKKIITEKKLTALLIKLNDHQSHYENFMRDRDTKINQAKNELILIERDTQAKEVVEKRNKLIQEQDRLHAMLKEGDLTLETHHKLVQDIKRQLDMLSAQNLPKPGVQDPALQNRSPPFTEKEPDLFENSIKTAKDLLAKNTTRTEMTKRMLYGHLDRLLKYKQNFEHGRNCPQFMMNECRDSAELLFSNGVKMPVVFETLEDYGITFRDRSILKIHKRDQFFKTLEVAKDLFSKSSRSSDVKSAVVKILDYFAILRKDIDVGIPPSYEEKIKASQAVLLLKKHGLKMEKLYENLKRYKIATTPEEFAVLKQSLVPNTNFNTFDSYRDQHKMKWQLNKNVHNSMHHVPSPSPNSSSIFDETGLANIHNISDQEHIRELLMNVKQTESETEGEVLTPEQMTVNLLKHQRIGLKWLLNVESSKKKGGLLADDMGLGKTVQAIALMLANRSKDKKKKTNLIVAPVAVLRVWQGEIETKIKKEAKFTSFIYGSGNAKTWKEIAKYDVVLVSYQTLANELKKHWPAKLSDDQKQLAVVPQISAMNSLKESNEYWSPFYYNESTFYRVILDEGQNIKNKNTKAAKACCTVDADYRWILSGTPIQNNMNELYSLIRFLRIPPYHREERFNADIGRPFGNNKRVEYDLEDRKRAIKKVQVLLRAIMLRRNKTDKIDGRPLLELPPKNVNVEQAMLTGDELEFYEELESKNKKLAKKLLDRKVKGAYSSVLTLLLRLRQACCHSELVVIGENNINNTKVANGKNFHNDWLRLYNVIKRVTQNAQDSVLNNLDSMTCVWCLEQLELESTVVLSGCGHLLCDACVEPFLDQASASASNHARSGGNGSTYVPCNECNKLTNDKEIVSYRLYDQVINQNFTTAQLYEEYEKEMERQKLNRRNGYVPDFTKLEPSTKMVQCFDVIKKVFDNSESEKIIIFSQFTTFFELFEHFLKREMDVPYLKYVGSMNAHQRSEVINEFYRNKNTRILLISMKAGNSGLTLTCANHVVIVDPFWNPYVEEQAQDRVYRISQTREVHVHKLFIKNSVEDRIEELQNRKRAMVDAAMDPSKIKEINRLGARELGFLFGLNSL</sequence>
<dbReference type="PROSITE" id="PS00518">
    <property type="entry name" value="ZF_RING_1"/>
    <property type="match status" value="1"/>
</dbReference>
<dbReference type="Gene3D" id="3.40.50.300">
    <property type="entry name" value="P-loop containing nucleotide triphosphate hydrolases"/>
    <property type="match status" value="1"/>
</dbReference>
<evidence type="ECO:0000256" key="2">
    <source>
        <dbReference type="ARBA" id="ARBA00022723"/>
    </source>
</evidence>
<keyword evidence="3" id="KW-0547">Nucleotide-binding</keyword>
<reference evidence="15 16" key="1">
    <citation type="journal article" date="2011" name="Proc. Natl. Acad. Sci. U.S.A.">
        <title>Evolutionary erosion of yeast sex chromosomes by mating-type switching accidents.</title>
        <authorList>
            <person name="Gordon J.L."/>
            <person name="Armisen D."/>
            <person name="Proux-Wera E."/>
            <person name="Oheigeartaigh S.S."/>
            <person name="Byrne K.P."/>
            <person name="Wolfe K.H."/>
        </authorList>
    </citation>
    <scope>NUCLEOTIDE SEQUENCE [LARGE SCALE GENOMIC DNA]</scope>
    <source>
        <strain evidence="16">ATCC 22294 / BCRC 22015 / CBS 2517 / CECT 1963 / NBRC 1671 / NRRL Y-8276</strain>
    </source>
</reference>
<organism evidence="15 16">
    <name type="scientific">Kazachstania africana (strain ATCC 22294 / BCRC 22015 / CBS 2517 / CECT 1963 / NBRC 1671 / NRRL Y-8276)</name>
    <name type="common">Yeast</name>
    <name type="synonym">Kluyveromyces africanus</name>
    <dbReference type="NCBI Taxonomy" id="1071382"/>
    <lineage>
        <taxon>Eukaryota</taxon>
        <taxon>Fungi</taxon>
        <taxon>Dikarya</taxon>
        <taxon>Ascomycota</taxon>
        <taxon>Saccharomycotina</taxon>
        <taxon>Saccharomycetes</taxon>
        <taxon>Saccharomycetales</taxon>
        <taxon>Saccharomycetaceae</taxon>
        <taxon>Kazachstania</taxon>
    </lineage>
</organism>
<evidence type="ECO:0000256" key="4">
    <source>
        <dbReference type="ARBA" id="ARBA00022771"/>
    </source>
</evidence>
<keyword evidence="6" id="KW-0347">Helicase</keyword>
<keyword evidence="5" id="KW-0378">Hydrolase</keyword>
<feature type="compositionally biased region" description="Basic and acidic residues" evidence="11">
    <location>
        <begin position="455"/>
        <end position="466"/>
    </location>
</feature>
<feature type="compositionally biased region" description="Basic and acidic residues" evidence="11">
    <location>
        <begin position="133"/>
        <end position="145"/>
    </location>
</feature>
<accession>H2AY18</accession>
<dbReference type="EMBL" id="HE650827">
    <property type="protein sequence ID" value="CCF59268.1"/>
    <property type="molecule type" value="Genomic_DNA"/>
</dbReference>
<evidence type="ECO:0000256" key="10">
    <source>
        <dbReference type="SAM" id="Coils"/>
    </source>
</evidence>
<feature type="compositionally biased region" description="Acidic residues" evidence="11">
    <location>
        <begin position="73"/>
        <end position="85"/>
    </location>
</feature>
<evidence type="ECO:0000259" key="13">
    <source>
        <dbReference type="PROSITE" id="PS51192"/>
    </source>
</evidence>
<dbReference type="InterPro" id="IPR050628">
    <property type="entry name" value="SNF2_RAD54_helicase_TF"/>
</dbReference>
<feature type="region of interest" description="Disordered" evidence="11">
    <location>
        <begin position="447"/>
        <end position="466"/>
    </location>
</feature>
<dbReference type="STRING" id="1071382.H2AY18"/>
<dbReference type="GO" id="GO:0007533">
    <property type="term" value="P:mating type switching"/>
    <property type="evidence" value="ECO:0007669"/>
    <property type="project" value="EnsemblFungi"/>
</dbReference>
<keyword evidence="2" id="KW-0479">Metal-binding</keyword>
<comment type="similarity">
    <text evidence="1">Belongs to the SNF2/RAD54 helicase family.</text>
</comment>
<feature type="coiled-coil region" evidence="10">
    <location>
        <begin position="472"/>
        <end position="499"/>
    </location>
</feature>
<dbReference type="InterPro" id="IPR014001">
    <property type="entry name" value="Helicase_ATP-bd"/>
</dbReference>
<dbReference type="InterPro" id="IPR038718">
    <property type="entry name" value="SNF2-like_sf"/>
</dbReference>
<dbReference type="Gene3D" id="3.40.50.10810">
    <property type="entry name" value="Tandem AAA-ATPase domain"/>
    <property type="match status" value="1"/>
</dbReference>
<dbReference type="GO" id="GO:0005737">
    <property type="term" value="C:cytoplasm"/>
    <property type="evidence" value="ECO:0007669"/>
    <property type="project" value="TreeGrafter"/>
</dbReference>
<evidence type="ECO:0000256" key="11">
    <source>
        <dbReference type="SAM" id="MobiDB-lite"/>
    </source>
</evidence>
<protein>
    <recommendedName>
        <fullName evidence="17">RING-type domain-containing protein</fullName>
    </recommendedName>
</protein>
<name>H2AY18_KAZAF</name>
<dbReference type="PROSITE" id="PS50089">
    <property type="entry name" value="ZF_RING_2"/>
    <property type="match status" value="1"/>
</dbReference>
<feature type="compositionally biased region" description="Low complexity" evidence="11">
    <location>
        <begin position="92"/>
        <end position="102"/>
    </location>
</feature>
<feature type="compositionally biased region" description="Basic residues" evidence="11">
    <location>
        <begin position="47"/>
        <end position="56"/>
    </location>
</feature>
<evidence type="ECO:0000259" key="12">
    <source>
        <dbReference type="PROSITE" id="PS50089"/>
    </source>
</evidence>
<feature type="domain" description="Helicase C-terminal" evidence="14">
    <location>
        <begin position="1465"/>
        <end position="1617"/>
    </location>
</feature>
<feature type="compositionally biased region" description="Basic and acidic residues" evidence="11">
    <location>
        <begin position="299"/>
        <end position="311"/>
    </location>
</feature>
<dbReference type="CDD" id="cd18008">
    <property type="entry name" value="DEXDc_SHPRH-like"/>
    <property type="match status" value="1"/>
</dbReference>
<dbReference type="SUPFAM" id="SSF52540">
    <property type="entry name" value="P-loop containing nucleoside triphosphate hydrolases"/>
    <property type="match status" value="2"/>
</dbReference>
<gene>
    <name evidence="15" type="primary">KAFR0G02340</name>
    <name evidence="15" type="ORF">KAFR_0G02340</name>
</gene>
<feature type="compositionally biased region" description="Acidic residues" evidence="11">
    <location>
        <begin position="207"/>
        <end position="218"/>
    </location>
</feature>
<dbReference type="Proteomes" id="UP000005220">
    <property type="component" value="Chromosome 7"/>
</dbReference>
<feature type="region of interest" description="Disordered" evidence="11">
    <location>
        <begin position="1"/>
        <end position="401"/>
    </location>
</feature>
<dbReference type="PANTHER" id="PTHR45626:SF16">
    <property type="entry name" value="ATP-DEPENDENT HELICASE ULS1"/>
    <property type="match status" value="1"/>
</dbReference>
<feature type="compositionally biased region" description="Polar residues" evidence="11">
    <location>
        <begin position="161"/>
        <end position="177"/>
    </location>
</feature>
<dbReference type="GO" id="GO:0005524">
    <property type="term" value="F:ATP binding"/>
    <property type="evidence" value="ECO:0007669"/>
    <property type="project" value="UniProtKB-KW"/>
</dbReference>
<evidence type="ECO:0000256" key="1">
    <source>
        <dbReference type="ARBA" id="ARBA00007025"/>
    </source>
</evidence>
<dbReference type="GO" id="GO:0000776">
    <property type="term" value="C:kinetochore"/>
    <property type="evidence" value="ECO:0007669"/>
    <property type="project" value="EnsemblFungi"/>
</dbReference>
<dbReference type="OrthoDB" id="423559at2759"/>
<dbReference type="KEGG" id="kaf:KAFR_0G02340"/>
<dbReference type="InterPro" id="IPR017907">
    <property type="entry name" value="Znf_RING_CS"/>
</dbReference>
<dbReference type="Pfam" id="PF00271">
    <property type="entry name" value="Helicase_C"/>
    <property type="match status" value="1"/>
</dbReference>
<evidence type="ECO:0000313" key="15">
    <source>
        <dbReference type="EMBL" id="CCF59268.1"/>
    </source>
</evidence>
<dbReference type="GO" id="GO:0005730">
    <property type="term" value="C:nucleolus"/>
    <property type="evidence" value="ECO:0007669"/>
    <property type="project" value="EnsemblFungi"/>
</dbReference>
<feature type="compositionally biased region" description="Basic and acidic residues" evidence="11">
    <location>
        <begin position="223"/>
        <end position="266"/>
    </location>
</feature>
<dbReference type="GO" id="GO:0016787">
    <property type="term" value="F:hydrolase activity"/>
    <property type="evidence" value="ECO:0007669"/>
    <property type="project" value="UniProtKB-KW"/>
</dbReference>
<feature type="compositionally biased region" description="Low complexity" evidence="11">
    <location>
        <begin position="333"/>
        <end position="352"/>
    </location>
</feature>
<dbReference type="FunCoup" id="H2AY18">
    <property type="interactions" value="90"/>
</dbReference>
<dbReference type="InterPro" id="IPR049730">
    <property type="entry name" value="SNF2/RAD54-like_C"/>
</dbReference>
<evidence type="ECO:0000256" key="9">
    <source>
        <dbReference type="PROSITE-ProRule" id="PRU00175"/>
    </source>
</evidence>
<dbReference type="GO" id="GO:0008094">
    <property type="term" value="F:ATP-dependent activity, acting on DNA"/>
    <property type="evidence" value="ECO:0007669"/>
    <property type="project" value="TreeGrafter"/>
</dbReference>
<evidence type="ECO:0000256" key="3">
    <source>
        <dbReference type="ARBA" id="ARBA00022741"/>
    </source>
</evidence>
<feature type="compositionally biased region" description="Basic and acidic residues" evidence="11">
    <location>
        <begin position="37"/>
        <end position="46"/>
    </location>
</feature>
<evidence type="ECO:0000259" key="14">
    <source>
        <dbReference type="PROSITE" id="PS51194"/>
    </source>
</evidence>
<proteinExistence type="inferred from homology"/>
<feature type="domain" description="Helicase ATP-binding" evidence="13">
    <location>
        <begin position="971"/>
        <end position="1169"/>
    </location>
</feature>
<dbReference type="GO" id="GO:0000724">
    <property type="term" value="P:double-strand break repair via homologous recombination"/>
    <property type="evidence" value="ECO:0007669"/>
    <property type="project" value="TreeGrafter"/>
</dbReference>
<feature type="compositionally biased region" description="Polar residues" evidence="11">
    <location>
        <begin position="323"/>
        <end position="332"/>
    </location>
</feature>
<dbReference type="GO" id="GO:0008270">
    <property type="term" value="F:zinc ion binding"/>
    <property type="evidence" value="ECO:0007669"/>
    <property type="project" value="UniProtKB-KW"/>
</dbReference>
<keyword evidence="10" id="KW-0175">Coiled coil</keyword>
<evidence type="ECO:0000313" key="16">
    <source>
        <dbReference type="Proteomes" id="UP000005220"/>
    </source>
</evidence>
<feature type="compositionally biased region" description="Polar residues" evidence="11">
    <location>
        <begin position="1"/>
        <end position="13"/>
    </location>
</feature>
<dbReference type="RefSeq" id="XP_003958403.1">
    <property type="nucleotide sequence ID" value="XM_003958354.1"/>
</dbReference>
<dbReference type="InterPro" id="IPR001841">
    <property type="entry name" value="Znf_RING"/>
</dbReference>
<keyword evidence="4 9" id="KW-0863">Zinc-finger</keyword>
<dbReference type="eggNOG" id="KOG1001">
    <property type="taxonomic scope" value="Eukaryota"/>
</dbReference>
<dbReference type="HOGENOM" id="CLU_000315_34_1_1"/>
<keyword evidence="7" id="KW-0862">Zinc</keyword>
<keyword evidence="8" id="KW-0067">ATP-binding</keyword>